<comment type="caution">
    <text evidence="1">The sequence shown here is derived from an EMBL/GenBank/DDBJ whole genome shotgun (WGS) entry which is preliminary data.</text>
</comment>
<proteinExistence type="predicted"/>
<evidence type="ECO:0000313" key="1">
    <source>
        <dbReference type="EMBL" id="CAG8680924.1"/>
    </source>
</evidence>
<keyword evidence="2" id="KW-1185">Reference proteome</keyword>
<dbReference type="EMBL" id="CAJVPS010014160">
    <property type="protein sequence ID" value="CAG8680924.1"/>
    <property type="molecule type" value="Genomic_DNA"/>
</dbReference>
<feature type="non-terminal residue" evidence="1">
    <location>
        <position position="1"/>
    </location>
</feature>
<dbReference type="AlphaFoldDB" id="A0A9N9HHD8"/>
<dbReference type="Proteomes" id="UP000789508">
    <property type="component" value="Unassembled WGS sequence"/>
</dbReference>
<organism evidence="1 2">
    <name type="scientific">Ambispora leptoticha</name>
    <dbReference type="NCBI Taxonomy" id="144679"/>
    <lineage>
        <taxon>Eukaryota</taxon>
        <taxon>Fungi</taxon>
        <taxon>Fungi incertae sedis</taxon>
        <taxon>Mucoromycota</taxon>
        <taxon>Glomeromycotina</taxon>
        <taxon>Glomeromycetes</taxon>
        <taxon>Archaeosporales</taxon>
        <taxon>Ambisporaceae</taxon>
        <taxon>Ambispora</taxon>
    </lineage>
</organism>
<gene>
    <name evidence="1" type="ORF">ALEPTO_LOCUS10856</name>
</gene>
<evidence type="ECO:0000313" key="2">
    <source>
        <dbReference type="Proteomes" id="UP000789508"/>
    </source>
</evidence>
<reference evidence="1" key="1">
    <citation type="submission" date="2021-06" db="EMBL/GenBank/DDBJ databases">
        <authorList>
            <person name="Kallberg Y."/>
            <person name="Tangrot J."/>
            <person name="Rosling A."/>
        </authorList>
    </citation>
    <scope>NUCLEOTIDE SEQUENCE</scope>
    <source>
        <strain evidence="1">FL130A</strain>
    </source>
</reference>
<sequence>MRIDLPQPRKEWLTRRVSQSLFEKHFLSRFYYPPTKLRSKKRLTTEQVLKHKWPTGKMAMDIDLLSDFVENFDARRTFGRAVEV</sequence>
<accession>A0A9N9HHD8</accession>
<protein>
    <submittedName>
        <fullName evidence="1">7027_t:CDS:1</fullName>
    </submittedName>
</protein>
<name>A0A9N9HHD8_9GLOM</name>